<evidence type="ECO:0000256" key="4">
    <source>
        <dbReference type="ARBA" id="ARBA00022989"/>
    </source>
</evidence>
<evidence type="ECO:0000256" key="3">
    <source>
        <dbReference type="ARBA" id="ARBA00022692"/>
    </source>
</evidence>
<dbReference type="PANTHER" id="PTHR30572">
    <property type="entry name" value="MEMBRANE COMPONENT OF TRANSPORTER-RELATED"/>
    <property type="match status" value="1"/>
</dbReference>
<dbReference type="Pfam" id="PF12704">
    <property type="entry name" value="MacB_PCD"/>
    <property type="match status" value="2"/>
</dbReference>
<feature type="transmembrane region" description="Helical" evidence="6">
    <location>
        <begin position="716"/>
        <end position="740"/>
    </location>
</feature>
<feature type="domain" description="MacB-like periplasmic core" evidence="8">
    <location>
        <begin position="461"/>
        <end position="599"/>
    </location>
</feature>
<dbReference type="InterPro" id="IPR050250">
    <property type="entry name" value="Macrolide_Exporter_MacB"/>
</dbReference>
<comment type="caution">
    <text evidence="9">The sequence shown here is derived from an EMBL/GenBank/DDBJ whole genome shotgun (WGS) entry which is preliminary data.</text>
</comment>
<feature type="transmembrane region" description="Helical" evidence="6">
    <location>
        <begin position="339"/>
        <end position="357"/>
    </location>
</feature>
<sequence length="795" mass="88783">MLKFALRVLWKNRLFSFLNIVGLTFGLSASIWLLLFLSHELTYDQHFTHHQRVYRVSHVLSAPGVEFNTAFSAPELPEKMMEELPGIENFSRFGFVGRGEIQHNNQVFRQERMYYTDPSVFDVFDLKLLAGHAKTALKNPGSVVISKTVNDKLFGNDMGLNRTITIDGQKLNITGVYANLPKNTHFAFDVLISGVRSREFAMQNGTFNSEALWNAECITYLLLQEGTTKEDILSKFGPFNEKYYMPFGNQINGKHRLRLQALADIHYDAETIDDDFAKGNPANLLVFSMVGLAILLLACINYINLSTARAGLRAKEIGIRKVLGTHATRLRTSLLVESLVQAFSAYLLSLLLVWLLVEHSPLQSWLGVNFNFNLFNNPSLLAGTLLVVAVTGLVAGLYPAFYLSAIKPVSALKGTWSSGKKGQLMRQGLVLFQFVISIGVLLSTLLMKDQIAFLQNKDMGFEKDQILLITTADSVTQSKYTSMKNALETFPVIEKVTSSDFLPGTNIGQIVFKAEMDGEMKQIEFKYLHGGADYLETLGIPLAEGEFFSPNETRGNAKFVINQTAAKAIGWQEPLGKKMGFFHQEQPGHVIGVVRDFNHFSLHNPIEPLVFVFNPNPGQHLIVRFNQNNAGEALAAAQQVWNEQLPNYPFEYSFFNDRLNEQYEADKTQSQLIGFMTILCAAISIIGLIGLTSFTIDQRRKEIGIRKVLGAMSGQIVTIMYSGTFKLILLASLIATPLAYWGINRWSQNFIYQSQLNIGLLLTGLAVALCTSFVLVAAIVMNSALKNPVKTLRQE</sequence>
<evidence type="ECO:0000256" key="5">
    <source>
        <dbReference type="ARBA" id="ARBA00023136"/>
    </source>
</evidence>
<accession>A0ABQ3I2K7</accession>
<evidence type="ECO:0000256" key="2">
    <source>
        <dbReference type="ARBA" id="ARBA00022475"/>
    </source>
</evidence>
<proteinExistence type="predicted"/>
<dbReference type="EMBL" id="BNAG01000001">
    <property type="protein sequence ID" value="GHE55674.1"/>
    <property type="molecule type" value="Genomic_DNA"/>
</dbReference>
<feature type="domain" description="ABC3 transporter permease C-terminal" evidence="7">
    <location>
        <begin position="289"/>
        <end position="407"/>
    </location>
</feature>
<dbReference type="PANTHER" id="PTHR30572:SF18">
    <property type="entry name" value="ABC-TYPE MACROLIDE FAMILY EXPORT SYSTEM PERMEASE COMPONENT 2"/>
    <property type="match status" value="1"/>
</dbReference>
<dbReference type="InterPro" id="IPR003838">
    <property type="entry name" value="ABC3_permease_C"/>
</dbReference>
<evidence type="ECO:0000256" key="6">
    <source>
        <dbReference type="SAM" id="Phobius"/>
    </source>
</evidence>
<evidence type="ECO:0000313" key="10">
    <source>
        <dbReference type="Proteomes" id="UP000658258"/>
    </source>
</evidence>
<feature type="transmembrane region" description="Helical" evidence="6">
    <location>
        <begin position="380"/>
        <end position="403"/>
    </location>
</feature>
<feature type="transmembrane region" description="Helical" evidence="6">
    <location>
        <begin position="424"/>
        <end position="447"/>
    </location>
</feature>
<evidence type="ECO:0000259" key="7">
    <source>
        <dbReference type="Pfam" id="PF02687"/>
    </source>
</evidence>
<comment type="subcellular location">
    <subcellularLocation>
        <location evidence="1">Cell membrane</location>
        <topology evidence="1">Multi-pass membrane protein</topology>
    </subcellularLocation>
</comment>
<keyword evidence="10" id="KW-1185">Reference proteome</keyword>
<dbReference type="RefSeq" id="WP_189628896.1">
    <property type="nucleotide sequence ID" value="NZ_BNAG01000001.1"/>
</dbReference>
<reference evidence="10" key="1">
    <citation type="journal article" date="2019" name="Int. J. Syst. Evol. Microbiol.">
        <title>The Global Catalogue of Microorganisms (GCM) 10K type strain sequencing project: providing services to taxonomists for standard genome sequencing and annotation.</title>
        <authorList>
            <consortium name="The Broad Institute Genomics Platform"/>
            <consortium name="The Broad Institute Genome Sequencing Center for Infectious Disease"/>
            <person name="Wu L."/>
            <person name="Ma J."/>
        </authorList>
    </citation>
    <scope>NUCLEOTIDE SEQUENCE [LARGE SCALE GENOMIC DNA]</scope>
    <source>
        <strain evidence="10">CGMCC 1.15111</strain>
    </source>
</reference>
<name>A0ABQ3I2K7_9BACT</name>
<dbReference type="Proteomes" id="UP000658258">
    <property type="component" value="Unassembled WGS sequence"/>
</dbReference>
<dbReference type="InterPro" id="IPR025857">
    <property type="entry name" value="MacB_PCD"/>
</dbReference>
<feature type="transmembrane region" description="Helical" evidence="6">
    <location>
        <begin position="12"/>
        <end position="37"/>
    </location>
</feature>
<keyword evidence="5 6" id="KW-0472">Membrane</keyword>
<keyword evidence="4 6" id="KW-1133">Transmembrane helix</keyword>
<evidence type="ECO:0000313" key="9">
    <source>
        <dbReference type="EMBL" id="GHE55674.1"/>
    </source>
</evidence>
<feature type="transmembrane region" description="Helical" evidence="6">
    <location>
        <begin position="284"/>
        <end position="305"/>
    </location>
</feature>
<organism evidence="9 10">
    <name type="scientific">Roseivirga thermotolerans</name>
    <dbReference type="NCBI Taxonomy" id="1758176"/>
    <lineage>
        <taxon>Bacteria</taxon>
        <taxon>Pseudomonadati</taxon>
        <taxon>Bacteroidota</taxon>
        <taxon>Cytophagia</taxon>
        <taxon>Cytophagales</taxon>
        <taxon>Roseivirgaceae</taxon>
        <taxon>Roseivirga</taxon>
    </lineage>
</organism>
<evidence type="ECO:0000256" key="1">
    <source>
        <dbReference type="ARBA" id="ARBA00004651"/>
    </source>
</evidence>
<feature type="transmembrane region" description="Helical" evidence="6">
    <location>
        <begin position="760"/>
        <end position="785"/>
    </location>
</feature>
<feature type="domain" description="ABC3 transporter permease C-terminal" evidence="7">
    <location>
        <begin position="675"/>
        <end position="779"/>
    </location>
</feature>
<evidence type="ECO:0000259" key="8">
    <source>
        <dbReference type="Pfam" id="PF12704"/>
    </source>
</evidence>
<feature type="transmembrane region" description="Helical" evidence="6">
    <location>
        <begin position="672"/>
        <end position="696"/>
    </location>
</feature>
<protein>
    <submittedName>
        <fullName evidence="9">ABC transporter permease</fullName>
    </submittedName>
</protein>
<gene>
    <name evidence="9" type="ORF">GCM10011340_08060</name>
</gene>
<keyword evidence="3 6" id="KW-0812">Transmembrane</keyword>
<dbReference type="Pfam" id="PF02687">
    <property type="entry name" value="FtsX"/>
    <property type="match status" value="2"/>
</dbReference>
<feature type="domain" description="MacB-like periplasmic core" evidence="8">
    <location>
        <begin position="16"/>
        <end position="197"/>
    </location>
</feature>
<keyword evidence="2" id="KW-1003">Cell membrane</keyword>